<dbReference type="Proteomes" id="UP001196413">
    <property type="component" value="Unassembled WGS sequence"/>
</dbReference>
<gene>
    <name evidence="2" type="ORF">KIN20_017921</name>
</gene>
<feature type="region of interest" description="Disordered" evidence="1">
    <location>
        <begin position="1"/>
        <end position="26"/>
    </location>
</feature>
<name>A0AAD5QRR6_PARTN</name>
<evidence type="ECO:0000256" key="1">
    <source>
        <dbReference type="SAM" id="MobiDB-lite"/>
    </source>
</evidence>
<protein>
    <submittedName>
        <fullName evidence="2">Uncharacterized protein</fullName>
    </submittedName>
</protein>
<organism evidence="2 3">
    <name type="scientific">Parelaphostrongylus tenuis</name>
    <name type="common">Meningeal worm</name>
    <dbReference type="NCBI Taxonomy" id="148309"/>
    <lineage>
        <taxon>Eukaryota</taxon>
        <taxon>Metazoa</taxon>
        <taxon>Ecdysozoa</taxon>
        <taxon>Nematoda</taxon>
        <taxon>Chromadorea</taxon>
        <taxon>Rhabditida</taxon>
        <taxon>Rhabditina</taxon>
        <taxon>Rhabditomorpha</taxon>
        <taxon>Strongyloidea</taxon>
        <taxon>Metastrongylidae</taxon>
        <taxon>Parelaphostrongylus</taxon>
    </lineage>
</organism>
<dbReference type="EMBL" id="JAHQIW010003581">
    <property type="protein sequence ID" value="KAJ1359230.1"/>
    <property type="molecule type" value="Genomic_DNA"/>
</dbReference>
<proteinExistence type="predicted"/>
<keyword evidence="3" id="KW-1185">Reference proteome</keyword>
<comment type="caution">
    <text evidence="2">The sequence shown here is derived from an EMBL/GenBank/DDBJ whole genome shotgun (WGS) entry which is preliminary data.</text>
</comment>
<evidence type="ECO:0000313" key="3">
    <source>
        <dbReference type="Proteomes" id="UP001196413"/>
    </source>
</evidence>
<reference evidence="2" key="1">
    <citation type="submission" date="2021-06" db="EMBL/GenBank/DDBJ databases">
        <title>Parelaphostrongylus tenuis whole genome reference sequence.</title>
        <authorList>
            <person name="Garwood T.J."/>
            <person name="Larsen P.A."/>
            <person name="Fountain-Jones N.M."/>
            <person name="Garbe J.R."/>
            <person name="Macchietto M.G."/>
            <person name="Kania S.A."/>
            <person name="Gerhold R.W."/>
            <person name="Richards J.E."/>
            <person name="Wolf T.M."/>
        </authorList>
    </citation>
    <scope>NUCLEOTIDE SEQUENCE</scope>
    <source>
        <strain evidence="2">MNPRO001-30</strain>
        <tissue evidence="2">Meninges</tissue>
    </source>
</reference>
<dbReference type="AlphaFoldDB" id="A0AAD5QRR6"/>
<sequence length="90" mass="10112">MALKEHFEGEDLPAYGGTVRSRHSYGSRLKTRRSSRRLHAKIDDQLVASCLELTLDSLKVIATGTDLILQVWNTEFVECKSTCGFKPSLK</sequence>
<accession>A0AAD5QRR6</accession>
<evidence type="ECO:0000313" key="2">
    <source>
        <dbReference type="EMBL" id="KAJ1359230.1"/>
    </source>
</evidence>